<dbReference type="OrthoDB" id="9801717at2"/>
<keyword evidence="4 10" id="KW-0132">Cell division</keyword>
<evidence type="ECO:0000256" key="5">
    <source>
        <dbReference type="ARBA" id="ARBA00022829"/>
    </source>
</evidence>
<name>E4KQ24_9LACT</name>
<feature type="domain" description="Tyr recombinase" evidence="12">
    <location>
        <begin position="106"/>
        <end position="290"/>
    </location>
</feature>
<evidence type="ECO:0000256" key="1">
    <source>
        <dbReference type="ARBA" id="ARBA00004496"/>
    </source>
</evidence>
<dbReference type="PROSITE" id="PS51898">
    <property type="entry name" value="TYR_RECOMBINASE"/>
    <property type="match status" value="1"/>
</dbReference>
<keyword evidence="9 10" id="KW-0131">Cell cycle</keyword>
<dbReference type="GO" id="GO:0005737">
    <property type="term" value="C:cytoplasm"/>
    <property type="evidence" value="ECO:0007669"/>
    <property type="project" value="UniProtKB-SubCell"/>
</dbReference>
<evidence type="ECO:0000256" key="9">
    <source>
        <dbReference type="ARBA" id="ARBA00023306"/>
    </source>
</evidence>
<dbReference type="InterPro" id="IPR011931">
    <property type="entry name" value="Recomb_XerC"/>
</dbReference>
<proteinExistence type="inferred from homology"/>
<dbReference type="CDD" id="cd00798">
    <property type="entry name" value="INT_XerDC_C"/>
    <property type="match status" value="1"/>
</dbReference>
<keyword evidence="7 10" id="KW-0238">DNA-binding</keyword>
<dbReference type="GO" id="GO:0009037">
    <property type="term" value="F:tyrosine-based site-specific recombinase activity"/>
    <property type="evidence" value="ECO:0007669"/>
    <property type="project" value="UniProtKB-UniRule"/>
</dbReference>
<evidence type="ECO:0000259" key="13">
    <source>
        <dbReference type="PROSITE" id="PS51900"/>
    </source>
</evidence>
<reference evidence="14 15" key="1">
    <citation type="submission" date="2010-10" db="EMBL/GenBank/DDBJ databases">
        <authorList>
            <person name="Durkin A.S."/>
            <person name="Madupu R."/>
            <person name="Torralba M."/>
            <person name="Gillis M."/>
            <person name="Methe B."/>
            <person name="Sutton G."/>
            <person name="Nelson K.E."/>
        </authorList>
    </citation>
    <scope>NUCLEOTIDE SEQUENCE [LARGE SCALE GENOMIC DNA]</scope>
    <source>
        <strain evidence="14 15">ACS-139-V-Col8</strain>
    </source>
</reference>
<dbReference type="EMBL" id="AENN01000015">
    <property type="protein sequence ID" value="EFR30935.1"/>
    <property type="molecule type" value="Genomic_DNA"/>
</dbReference>
<feature type="active site" evidence="10">
    <location>
        <position position="242"/>
    </location>
</feature>
<dbReference type="InterPro" id="IPR010998">
    <property type="entry name" value="Integrase_recombinase_N"/>
</dbReference>
<comment type="subunit">
    <text evidence="10">Forms a cyclic heterotetrameric complex composed of two molecules of XerC and two molecules of XerD.</text>
</comment>
<evidence type="ECO:0000256" key="11">
    <source>
        <dbReference type="NCBIfam" id="TIGR02224"/>
    </source>
</evidence>
<dbReference type="eggNOG" id="COG4974">
    <property type="taxonomic scope" value="Bacteria"/>
</dbReference>
<keyword evidence="15" id="KW-1185">Reference proteome</keyword>
<feature type="domain" description="Core-binding (CB)" evidence="13">
    <location>
        <begin position="1"/>
        <end position="85"/>
    </location>
</feature>
<dbReference type="STRING" id="908337.HMPREF9257_1177"/>
<evidence type="ECO:0000313" key="14">
    <source>
        <dbReference type="EMBL" id="EFR30935.1"/>
    </source>
</evidence>
<keyword evidence="5 10" id="KW-0159">Chromosome partition</keyword>
<comment type="caution">
    <text evidence="14">The sequence shown here is derived from an EMBL/GenBank/DDBJ whole genome shotgun (WGS) entry which is preliminary data.</text>
</comment>
<keyword evidence="6 10" id="KW-0229">DNA integration</keyword>
<dbReference type="Proteomes" id="UP000005990">
    <property type="component" value="Unassembled WGS sequence"/>
</dbReference>
<keyword evidence="8 10" id="KW-0233">DNA recombination</keyword>
<dbReference type="GO" id="GO:0006313">
    <property type="term" value="P:DNA transposition"/>
    <property type="evidence" value="ECO:0007669"/>
    <property type="project" value="UniProtKB-UniRule"/>
</dbReference>
<evidence type="ECO:0000256" key="2">
    <source>
        <dbReference type="ARBA" id="ARBA00006657"/>
    </source>
</evidence>
<dbReference type="GO" id="GO:0051301">
    <property type="term" value="P:cell division"/>
    <property type="evidence" value="ECO:0007669"/>
    <property type="project" value="UniProtKB-UniRule"/>
</dbReference>
<protein>
    <recommendedName>
        <fullName evidence="10 11">Tyrosine recombinase XerC</fullName>
    </recommendedName>
</protein>
<dbReference type="AlphaFoldDB" id="E4KQ24"/>
<dbReference type="GO" id="GO:0007059">
    <property type="term" value="P:chromosome segregation"/>
    <property type="evidence" value="ECO:0007669"/>
    <property type="project" value="UniProtKB-UniRule"/>
</dbReference>
<dbReference type="InterPro" id="IPR050090">
    <property type="entry name" value="Tyrosine_recombinase_XerCD"/>
</dbReference>
<evidence type="ECO:0000256" key="10">
    <source>
        <dbReference type="HAMAP-Rule" id="MF_01808"/>
    </source>
</evidence>
<evidence type="ECO:0000256" key="3">
    <source>
        <dbReference type="ARBA" id="ARBA00022490"/>
    </source>
</evidence>
<dbReference type="NCBIfam" id="TIGR02224">
    <property type="entry name" value="recomb_XerC"/>
    <property type="match status" value="1"/>
</dbReference>
<evidence type="ECO:0000256" key="8">
    <source>
        <dbReference type="ARBA" id="ARBA00023172"/>
    </source>
</evidence>
<dbReference type="InterPro" id="IPR044068">
    <property type="entry name" value="CB"/>
</dbReference>
<dbReference type="InterPro" id="IPR011010">
    <property type="entry name" value="DNA_brk_join_enz"/>
</dbReference>
<dbReference type="PANTHER" id="PTHR30349">
    <property type="entry name" value="PHAGE INTEGRASE-RELATED"/>
    <property type="match status" value="1"/>
</dbReference>
<evidence type="ECO:0000256" key="6">
    <source>
        <dbReference type="ARBA" id="ARBA00022908"/>
    </source>
</evidence>
<keyword evidence="3 10" id="KW-0963">Cytoplasm</keyword>
<dbReference type="InterPro" id="IPR023009">
    <property type="entry name" value="Tyrosine_recombinase_XerC/XerD"/>
</dbReference>
<dbReference type="Gene3D" id="1.10.150.130">
    <property type="match status" value="1"/>
</dbReference>
<accession>E4KQ24</accession>
<dbReference type="HAMAP" id="MF_01808">
    <property type="entry name" value="Recomb_XerC_XerD"/>
    <property type="match status" value="1"/>
</dbReference>
<feature type="active site" description="O-(3'-phospho-DNA)-tyrosine intermediate" evidence="10">
    <location>
        <position position="277"/>
    </location>
</feature>
<feature type="active site" evidence="10">
    <location>
        <position position="268"/>
    </location>
</feature>
<dbReference type="InterPro" id="IPR004107">
    <property type="entry name" value="Integrase_SAM-like_N"/>
</dbReference>
<evidence type="ECO:0000256" key="7">
    <source>
        <dbReference type="ARBA" id="ARBA00023125"/>
    </source>
</evidence>
<comment type="function">
    <text evidence="10">Site-specific tyrosine recombinase, which acts by catalyzing the cutting and rejoining of the recombining DNA molecules. The XerC-XerD complex is essential to convert dimers of the bacterial chromosome into monomers to permit their segregation at cell division. It also contributes to the segregational stability of plasmids.</text>
</comment>
<dbReference type="Pfam" id="PF00589">
    <property type="entry name" value="Phage_integrase"/>
    <property type="match status" value="1"/>
</dbReference>
<sequence>MQAEISRFITYIQDEKRYSPLTAQAYQRDLKEFAHFLASSGNDQVQSISYYDIRLFIAFLNEKRLSRTSIARKLSTLRSFFKFMQVETKLDQNPMDLVNYQVKKQRLPDFFYEDEMQALLKAAAESEHPLALRNQAILEVLYASGLRVSECRLLELGQVDFLAQVLRVHGKGNKERIVPMSDSASQTMQDYIKYLRPKLDVTGQAKQVFLSNKGKTLTTRQVSQILNEIVAEGALNLSIHPHKLRHTFATHLLNNGADLRSVQEMLGHADLSSTQIYTHITKDKLRENYMHLHPRAHRQTKEDL</sequence>
<dbReference type="PROSITE" id="PS51900">
    <property type="entry name" value="CB"/>
    <property type="match status" value="1"/>
</dbReference>
<dbReference type="Pfam" id="PF02899">
    <property type="entry name" value="Phage_int_SAM_1"/>
    <property type="match status" value="1"/>
</dbReference>
<feature type="active site" evidence="10">
    <location>
        <position position="171"/>
    </location>
</feature>
<dbReference type="Gene3D" id="1.10.443.10">
    <property type="entry name" value="Intergrase catalytic core"/>
    <property type="match status" value="1"/>
</dbReference>
<evidence type="ECO:0000259" key="12">
    <source>
        <dbReference type="PROSITE" id="PS51898"/>
    </source>
</evidence>
<evidence type="ECO:0000256" key="4">
    <source>
        <dbReference type="ARBA" id="ARBA00022618"/>
    </source>
</evidence>
<dbReference type="NCBIfam" id="NF001399">
    <property type="entry name" value="PRK00283.1"/>
    <property type="match status" value="1"/>
</dbReference>
<feature type="active site" evidence="10">
    <location>
        <position position="245"/>
    </location>
</feature>
<dbReference type="PANTHER" id="PTHR30349:SF77">
    <property type="entry name" value="TYROSINE RECOMBINASE XERC"/>
    <property type="match status" value="1"/>
</dbReference>
<comment type="subcellular location">
    <subcellularLocation>
        <location evidence="1 10">Cytoplasm</location>
    </subcellularLocation>
</comment>
<gene>
    <name evidence="10 14" type="primary">xerC</name>
    <name evidence="14" type="ORF">HMPREF9257_1177</name>
</gene>
<dbReference type="SUPFAM" id="SSF56349">
    <property type="entry name" value="DNA breaking-rejoining enzymes"/>
    <property type="match status" value="1"/>
</dbReference>
<dbReference type="GO" id="GO:0003677">
    <property type="term" value="F:DNA binding"/>
    <property type="evidence" value="ECO:0007669"/>
    <property type="project" value="UniProtKB-UniRule"/>
</dbReference>
<organism evidence="14 15">
    <name type="scientific">Eremococcus coleocola ACS-139-V-Col8</name>
    <dbReference type="NCBI Taxonomy" id="908337"/>
    <lineage>
        <taxon>Bacteria</taxon>
        <taxon>Bacillati</taxon>
        <taxon>Bacillota</taxon>
        <taxon>Bacilli</taxon>
        <taxon>Lactobacillales</taxon>
        <taxon>Aerococcaceae</taxon>
        <taxon>Eremococcus</taxon>
    </lineage>
</organism>
<comment type="similarity">
    <text evidence="2 10">Belongs to the 'phage' integrase family. XerC subfamily.</text>
</comment>
<feature type="active site" evidence="10">
    <location>
        <position position="147"/>
    </location>
</feature>
<dbReference type="InterPro" id="IPR013762">
    <property type="entry name" value="Integrase-like_cat_sf"/>
</dbReference>
<dbReference type="InterPro" id="IPR002104">
    <property type="entry name" value="Integrase_catalytic"/>
</dbReference>
<evidence type="ECO:0000313" key="15">
    <source>
        <dbReference type="Proteomes" id="UP000005990"/>
    </source>
</evidence>
<dbReference type="RefSeq" id="WP_006418138.1">
    <property type="nucleotide sequence ID" value="NZ_AENN01000015.1"/>
</dbReference>